<dbReference type="EMBL" id="CP056775">
    <property type="protein sequence ID" value="QRR00609.1"/>
    <property type="molecule type" value="Genomic_DNA"/>
</dbReference>
<proteinExistence type="predicted"/>
<reference evidence="2 3" key="1">
    <citation type="submission" date="2020-06" db="EMBL/GenBank/DDBJ databases">
        <title>Dyadobacter sandarakinus sp. nov., isolated from the soil of the Arctic Yellow River Station.</title>
        <authorList>
            <person name="Zhang Y."/>
            <person name="Peng F."/>
        </authorList>
    </citation>
    <scope>NUCLEOTIDE SEQUENCE [LARGE SCALE GENOMIC DNA]</scope>
    <source>
        <strain evidence="2 3">Q3-56</strain>
    </source>
</reference>
<gene>
    <name evidence="2" type="ORF">HWI92_06655</name>
</gene>
<dbReference type="Gene3D" id="2.60.200.60">
    <property type="match status" value="1"/>
</dbReference>
<accession>A0ABX7I3I3</accession>
<feature type="region of interest" description="Disordered" evidence="1">
    <location>
        <begin position="77"/>
        <end position="97"/>
    </location>
</feature>
<sequence>MQAARMNDAHQCPAPLESGTGTHVGGIIQVAAPKTVFINGLMAATATDICVCPGSPNSIAKGSASVFFNGKPAARKGDPTVHGGKVAGGSSNVSIGS</sequence>
<dbReference type="InterPro" id="IPR008727">
    <property type="entry name" value="PAAR_motif"/>
</dbReference>
<dbReference type="CDD" id="cd14738">
    <property type="entry name" value="PAAR_2"/>
    <property type="match status" value="1"/>
</dbReference>
<evidence type="ECO:0000256" key="1">
    <source>
        <dbReference type="SAM" id="MobiDB-lite"/>
    </source>
</evidence>
<evidence type="ECO:0000313" key="2">
    <source>
        <dbReference type="EMBL" id="QRR00609.1"/>
    </source>
</evidence>
<dbReference type="RefSeq" id="WP_204661822.1">
    <property type="nucleotide sequence ID" value="NZ_CP056775.1"/>
</dbReference>
<keyword evidence="3" id="KW-1185">Reference proteome</keyword>
<organism evidence="2 3">
    <name type="scientific">Dyadobacter sandarakinus</name>
    <dbReference type="NCBI Taxonomy" id="2747268"/>
    <lineage>
        <taxon>Bacteria</taxon>
        <taxon>Pseudomonadati</taxon>
        <taxon>Bacteroidota</taxon>
        <taxon>Cytophagia</taxon>
        <taxon>Cytophagales</taxon>
        <taxon>Spirosomataceae</taxon>
        <taxon>Dyadobacter</taxon>
    </lineage>
</organism>
<name>A0ABX7I3I3_9BACT</name>
<dbReference type="Proteomes" id="UP000612680">
    <property type="component" value="Chromosome"/>
</dbReference>
<protein>
    <submittedName>
        <fullName evidence="2">PAAR domain-containing protein</fullName>
    </submittedName>
</protein>
<dbReference type="Pfam" id="PF05488">
    <property type="entry name" value="PAAR_motif"/>
    <property type="match status" value="1"/>
</dbReference>
<evidence type="ECO:0000313" key="3">
    <source>
        <dbReference type="Proteomes" id="UP000612680"/>
    </source>
</evidence>